<keyword evidence="6" id="KW-0407">Ion channel</keyword>
<feature type="transmembrane region" description="Helical" evidence="6">
    <location>
        <begin position="213"/>
        <end position="234"/>
    </location>
</feature>
<evidence type="ECO:0000259" key="9">
    <source>
        <dbReference type="PROSITE" id="PS50914"/>
    </source>
</evidence>
<dbReference type="Pfam" id="PF00924">
    <property type="entry name" value="MS_channel_2nd"/>
    <property type="match status" value="1"/>
</dbReference>
<evidence type="ECO:0000256" key="2">
    <source>
        <dbReference type="ARBA" id="ARBA00022475"/>
    </source>
</evidence>
<evidence type="ECO:0000256" key="6">
    <source>
        <dbReference type="RuleBase" id="RU369025"/>
    </source>
</evidence>
<evidence type="ECO:0000256" key="3">
    <source>
        <dbReference type="ARBA" id="ARBA00022692"/>
    </source>
</evidence>
<keyword evidence="11" id="KW-1185">Reference proteome</keyword>
<comment type="similarity">
    <text evidence="6">Belongs to the MscS (TC 1.A.23) family.</text>
</comment>
<dbReference type="SUPFAM" id="SSF82689">
    <property type="entry name" value="Mechanosensitive channel protein MscS (YggB), C-terminal domain"/>
    <property type="match status" value="1"/>
</dbReference>
<comment type="caution">
    <text evidence="6">Lacks conserved residue(s) required for the propagation of feature annotation.</text>
</comment>
<evidence type="ECO:0000256" key="8">
    <source>
        <dbReference type="SAM" id="SignalP"/>
    </source>
</evidence>
<organism evidence="10 11">
    <name type="scientific">Chromatocurvus halotolerans</name>
    <dbReference type="NCBI Taxonomy" id="1132028"/>
    <lineage>
        <taxon>Bacteria</taxon>
        <taxon>Pseudomonadati</taxon>
        <taxon>Pseudomonadota</taxon>
        <taxon>Gammaproteobacteria</taxon>
        <taxon>Cellvibrionales</taxon>
        <taxon>Halieaceae</taxon>
        <taxon>Chromatocurvus</taxon>
    </lineage>
</organism>
<dbReference type="OrthoDB" id="6500477at2"/>
<dbReference type="InterPro" id="IPR010920">
    <property type="entry name" value="LSM_dom_sf"/>
</dbReference>
<feature type="transmembrane region" description="Helical" evidence="6">
    <location>
        <begin position="146"/>
        <end position="168"/>
    </location>
</feature>
<name>A0A4R2KTN7_9GAMM</name>
<sequence>MSVTCFTRQWSAALLLFCCTTLSLLASAQQHAIVEPETPPVEADLDPALVAQEYARTARDDARIATRLSARLARHDDLQGVNPRVSAGVVVLSGTVLDAADRELAELIAASIEGVISVQQRIAINASLSDRVSPALAQSREKLMRLIAALPLLLVAAGVALGFVWLGRWLAGRLHLLRWGIENPYLDSVLRRGVQLVMLMAGVLIALDLLGATALVGAVLGSAGILGIILGLAFKEIAENHLAGVLLNVRRPFSPGDHIIVNEHEGKVISLNSRATVLMTLDGNHLRLPNAMVFKGVLLNYSRNPLRRLQFTLAIGLEQDLTAVRLLGLETLRNMPATSTEPEPQAIIRSVGDSSVLIDFSAWIDQREVDFLKTRSEAIRQVKCAIEDAGMDTPEPIHRVQLIRARTDSEDTDAAAAAKQRERKPRPHDNIEADVSVNHDLDVQVARERATELGQDLLQHAAPKE</sequence>
<dbReference type="Gene3D" id="2.30.30.60">
    <property type="match status" value="1"/>
</dbReference>
<dbReference type="InterPro" id="IPR045275">
    <property type="entry name" value="MscS_archaea/bacteria_type"/>
</dbReference>
<dbReference type="Gene3D" id="3.30.70.100">
    <property type="match status" value="1"/>
</dbReference>
<reference evidence="10 11" key="1">
    <citation type="submission" date="2019-03" db="EMBL/GenBank/DDBJ databases">
        <title>Genomic Encyclopedia of Type Strains, Phase IV (KMG-IV): sequencing the most valuable type-strain genomes for metagenomic binning, comparative biology and taxonomic classification.</title>
        <authorList>
            <person name="Goeker M."/>
        </authorList>
    </citation>
    <scope>NUCLEOTIDE SEQUENCE [LARGE SCALE GENOMIC DNA]</scope>
    <source>
        <strain evidence="10 11">DSM 23344</strain>
    </source>
</reference>
<keyword evidence="5 6" id="KW-0472">Membrane</keyword>
<feature type="chain" id="PRO_5020767313" description="Small-conductance mechanosensitive channel" evidence="8">
    <location>
        <begin position="29"/>
        <end position="465"/>
    </location>
</feature>
<feature type="transmembrane region" description="Helical" evidence="6">
    <location>
        <begin position="189"/>
        <end position="207"/>
    </location>
</feature>
<evidence type="ECO:0000313" key="10">
    <source>
        <dbReference type="EMBL" id="TCO74466.1"/>
    </source>
</evidence>
<feature type="region of interest" description="Disordered" evidence="7">
    <location>
        <begin position="407"/>
        <end position="433"/>
    </location>
</feature>
<dbReference type="Gene3D" id="1.10.287.1260">
    <property type="match status" value="1"/>
</dbReference>
<evidence type="ECO:0000256" key="1">
    <source>
        <dbReference type="ARBA" id="ARBA00004651"/>
    </source>
</evidence>
<proteinExistence type="inferred from homology"/>
<keyword evidence="6" id="KW-0997">Cell inner membrane</keyword>
<dbReference type="GO" id="GO:0005886">
    <property type="term" value="C:plasma membrane"/>
    <property type="evidence" value="ECO:0007669"/>
    <property type="project" value="UniProtKB-SubCell"/>
</dbReference>
<evidence type="ECO:0000256" key="5">
    <source>
        <dbReference type="ARBA" id="ARBA00023136"/>
    </source>
</evidence>
<dbReference type="GO" id="GO:0008381">
    <property type="term" value="F:mechanosensitive monoatomic ion channel activity"/>
    <property type="evidence" value="ECO:0007669"/>
    <property type="project" value="InterPro"/>
</dbReference>
<feature type="signal peptide" evidence="8">
    <location>
        <begin position="1"/>
        <end position="28"/>
    </location>
</feature>
<evidence type="ECO:0000256" key="4">
    <source>
        <dbReference type="ARBA" id="ARBA00022989"/>
    </source>
</evidence>
<keyword evidence="6" id="KW-0406">Ion transport</keyword>
<accession>A0A4R2KTN7</accession>
<dbReference type="Gene3D" id="3.30.1340.30">
    <property type="match status" value="1"/>
</dbReference>
<dbReference type="InterPro" id="IPR006685">
    <property type="entry name" value="MscS_channel_2nd"/>
</dbReference>
<keyword evidence="3 6" id="KW-0812">Transmembrane</keyword>
<keyword evidence="6" id="KW-0813">Transport</keyword>
<feature type="domain" description="BON" evidence="9">
    <location>
        <begin position="60"/>
        <end position="126"/>
    </location>
</feature>
<evidence type="ECO:0000313" key="11">
    <source>
        <dbReference type="Proteomes" id="UP000294980"/>
    </source>
</evidence>
<comment type="subcellular location">
    <subcellularLocation>
        <location evidence="6">Cell inner membrane</location>
        <topology evidence="6">Multi-pass membrane protein</topology>
    </subcellularLocation>
    <subcellularLocation>
        <location evidence="1">Cell membrane</location>
        <topology evidence="1">Multi-pass membrane protein</topology>
    </subcellularLocation>
</comment>
<dbReference type="AlphaFoldDB" id="A0A4R2KTN7"/>
<dbReference type="InterPro" id="IPR011066">
    <property type="entry name" value="MscS_channel_C_sf"/>
</dbReference>
<dbReference type="PROSITE" id="PS50914">
    <property type="entry name" value="BON"/>
    <property type="match status" value="1"/>
</dbReference>
<dbReference type="SUPFAM" id="SSF50182">
    <property type="entry name" value="Sm-like ribonucleoproteins"/>
    <property type="match status" value="1"/>
</dbReference>
<dbReference type="EMBL" id="SLWX01000013">
    <property type="protein sequence ID" value="TCO74466.1"/>
    <property type="molecule type" value="Genomic_DNA"/>
</dbReference>
<keyword evidence="4 6" id="KW-1133">Transmembrane helix</keyword>
<dbReference type="Pfam" id="PF04972">
    <property type="entry name" value="BON"/>
    <property type="match status" value="1"/>
</dbReference>
<dbReference type="PANTHER" id="PTHR30221">
    <property type="entry name" value="SMALL-CONDUCTANCE MECHANOSENSITIVE CHANNEL"/>
    <property type="match status" value="1"/>
</dbReference>
<dbReference type="InterPro" id="IPR007055">
    <property type="entry name" value="BON_dom"/>
</dbReference>
<keyword evidence="8" id="KW-0732">Signal</keyword>
<dbReference type="RefSeq" id="WP_117319001.1">
    <property type="nucleotide sequence ID" value="NZ_QQSW01000017.1"/>
</dbReference>
<evidence type="ECO:0000256" key="7">
    <source>
        <dbReference type="SAM" id="MobiDB-lite"/>
    </source>
</evidence>
<protein>
    <recommendedName>
        <fullName evidence="6">Small-conductance mechanosensitive channel</fullName>
    </recommendedName>
</protein>
<dbReference type="InterPro" id="IPR023408">
    <property type="entry name" value="MscS_beta-dom_sf"/>
</dbReference>
<comment type="function">
    <text evidence="6">Mechanosensitive channel that participates in the regulation of osmotic pressure changes within the cell, opening in response to stretch forces in the membrane lipid bilayer, without the need for other proteins. Contributes to normal resistance to hypoosmotic shock. Forms an ion channel of 1.0 nanosiemens conductance with a slight preference for anions.</text>
</comment>
<dbReference type="PANTHER" id="PTHR30221:SF1">
    <property type="entry name" value="SMALL-CONDUCTANCE MECHANOSENSITIVE CHANNEL"/>
    <property type="match status" value="1"/>
</dbReference>
<comment type="caution">
    <text evidence="10">The sequence shown here is derived from an EMBL/GenBank/DDBJ whole genome shotgun (WGS) entry which is preliminary data.</text>
</comment>
<keyword evidence="2" id="KW-1003">Cell membrane</keyword>
<gene>
    <name evidence="10" type="ORF">EV688_11320</name>
</gene>
<dbReference type="Proteomes" id="UP000294980">
    <property type="component" value="Unassembled WGS sequence"/>
</dbReference>
<comment type="subunit">
    <text evidence="6">Homoheptamer.</text>
</comment>